<accession>A0A545TKC1</accession>
<evidence type="ECO:0000256" key="6">
    <source>
        <dbReference type="ARBA" id="ARBA00023136"/>
    </source>
</evidence>
<evidence type="ECO:0000256" key="7">
    <source>
        <dbReference type="RuleBase" id="RU003879"/>
    </source>
</evidence>
<evidence type="ECO:0000256" key="3">
    <source>
        <dbReference type="ARBA" id="ARBA00022475"/>
    </source>
</evidence>
<dbReference type="RefSeq" id="WP_142905119.1">
    <property type="nucleotide sequence ID" value="NZ_ML660095.1"/>
</dbReference>
<protein>
    <submittedName>
        <fullName evidence="9">Biopolymer transporter ExbD</fullName>
    </submittedName>
</protein>
<comment type="subcellular location">
    <subcellularLocation>
        <location evidence="1">Cell membrane</location>
        <topology evidence="1">Single-pass membrane protein</topology>
    </subcellularLocation>
    <subcellularLocation>
        <location evidence="7">Cell membrane</location>
        <topology evidence="7">Single-pass type II membrane protein</topology>
    </subcellularLocation>
</comment>
<sequence length="134" mass="14836">MSRKNQKAEEEAGAIDLTPMLDVVFIMLIFFIVTASFIKETGIEVNRPEATTAELKKNANILVAVTENDQVWIDKRQVDQRMVRVNIERLHAENPKGAVVIQADDKASIKLLTAVAEAAREAGVFDVSVATEKK</sequence>
<keyword evidence="7" id="KW-0813">Transport</keyword>
<dbReference type="GO" id="GO:0005886">
    <property type="term" value="C:plasma membrane"/>
    <property type="evidence" value="ECO:0007669"/>
    <property type="project" value="UniProtKB-SubCell"/>
</dbReference>
<keyword evidence="5 8" id="KW-1133">Transmembrane helix</keyword>
<reference evidence="9 10" key="1">
    <citation type="submission" date="2019-06" db="EMBL/GenBank/DDBJ databases">
        <title>Whole genome sequence for Cellvibrionaceae sp. R142.</title>
        <authorList>
            <person name="Wang G."/>
        </authorList>
    </citation>
    <scope>NUCLEOTIDE SEQUENCE [LARGE SCALE GENOMIC DNA]</scope>
    <source>
        <strain evidence="9 10">R142</strain>
    </source>
</reference>
<evidence type="ECO:0000256" key="2">
    <source>
        <dbReference type="ARBA" id="ARBA00005811"/>
    </source>
</evidence>
<dbReference type="InterPro" id="IPR003400">
    <property type="entry name" value="ExbD"/>
</dbReference>
<name>A0A545TKC1_9GAMM</name>
<comment type="similarity">
    <text evidence="2 7">Belongs to the ExbD/TolR family.</text>
</comment>
<gene>
    <name evidence="9" type="ORF">FKG94_14930</name>
</gene>
<dbReference type="Gene3D" id="3.30.420.270">
    <property type="match status" value="1"/>
</dbReference>
<dbReference type="GO" id="GO:0022857">
    <property type="term" value="F:transmembrane transporter activity"/>
    <property type="evidence" value="ECO:0007669"/>
    <property type="project" value="InterPro"/>
</dbReference>
<keyword evidence="6 8" id="KW-0472">Membrane</keyword>
<evidence type="ECO:0000256" key="1">
    <source>
        <dbReference type="ARBA" id="ARBA00004162"/>
    </source>
</evidence>
<dbReference type="OrthoDB" id="9793581at2"/>
<comment type="caution">
    <text evidence="9">The sequence shown here is derived from an EMBL/GenBank/DDBJ whole genome shotgun (WGS) entry which is preliminary data.</text>
</comment>
<evidence type="ECO:0000256" key="4">
    <source>
        <dbReference type="ARBA" id="ARBA00022692"/>
    </source>
</evidence>
<keyword evidence="4 7" id="KW-0812">Transmembrane</keyword>
<evidence type="ECO:0000313" key="9">
    <source>
        <dbReference type="EMBL" id="TQV77636.1"/>
    </source>
</evidence>
<dbReference type="Proteomes" id="UP000319732">
    <property type="component" value="Unassembled WGS sequence"/>
</dbReference>
<keyword evidence="7" id="KW-0653">Protein transport</keyword>
<dbReference type="PANTHER" id="PTHR30558">
    <property type="entry name" value="EXBD MEMBRANE COMPONENT OF PMF-DRIVEN MACROMOLECULE IMPORT SYSTEM"/>
    <property type="match status" value="1"/>
</dbReference>
<evidence type="ECO:0000256" key="8">
    <source>
        <dbReference type="SAM" id="Phobius"/>
    </source>
</evidence>
<dbReference type="AlphaFoldDB" id="A0A545TKC1"/>
<dbReference type="Pfam" id="PF02472">
    <property type="entry name" value="ExbD"/>
    <property type="match status" value="1"/>
</dbReference>
<feature type="transmembrane region" description="Helical" evidence="8">
    <location>
        <begin position="20"/>
        <end position="38"/>
    </location>
</feature>
<evidence type="ECO:0000313" key="10">
    <source>
        <dbReference type="Proteomes" id="UP000319732"/>
    </source>
</evidence>
<keyword evidence="3" id="KW-1003">Cell membrane</keyword>
<dbReference type="EMBL" id="VHSG01000014">
    <property type="protein sequence ID" value="TQV77636.1"/>
    <property type="molecule type" value="Genomic_DNA"/>
</dbReference>
<keyword evidence="10" id="KW-1185">Reference proteome</keyword>
<dbReference type="GO" id="GO:0015031">
    <property type="term" value="P:protein transport"/>
    <property type="evidence" value="ECO:0007669"/>
    <property type="project" value="UniProtKB-KW"/>
</dbReference>
<dbReference type="PANTHER" id="PTHR30558:SF13">
    <property type="entry name" value="BIOPOLYMER TRANSPORT PROTEIN EXBD2"/>
    <property type="match status" value="1"/>
</dbReference>
<evidence type="ECO:0000256" key="5">
    <source>
        <dbReference type="ARBA" id="ARBA00022989"/>
    </source>
</evidence>
<organism evidence="9 10">
    <name type="scientific">Exilibacterium tricleocarpae</name>
    <dbReference type="NCBI Taxonomy" id="2591008"/>
    <lineage>
        <taxon>Bacteria</taxon>
        <taxon>Pseudomonadati</taxon>
        <taxon>Pseudomonadota</taxon>
        <taxon>Gammaproteobacteria</taxon>
        <taxon>Cellvibrionales</taxon>
        <taxon>Cellvibrionaceae</taxon>
        <taxon>Exilibacterium</taxon>
    </lineage>
</organism>
<proteinExistence type="inferred from homology"/>